<protein>
    <submittedName>
        <fullName evidence="1">Uncharacterized protein</fullName>
    </submittedName>
</protein>
<keyword evidence="2" id="KW-1185">Reference proteome</keyword>
<dbReference type="STRING" id="192903.SAMN04488513_1167"/>
<evidence type="ECO:0000313" key="2">
    <source>
        <dbReference type="Proteomes" id="UP000184543"/>
    </source>
</evidence>
<organism evidence="1 2">
    <name type="scientific">Pseudozobellia thermophila</name>
    <dbReference type="NCBI Taxonomy" id="192903"/>
    <lineage>
        <taxon>Bacteria</taxon>
        <taxon>Pseudomonadati</taxon>
        <taxon>Bacteroidota</taxon>
        <taxon>Flavobacteriia</taxon>
        <taxon>Flavobacteriales</taxon>
        <taxon>Flavobacteriaceae</taxon>
        <taxon>Pseudozobellia</taxon>
    </lineage>
</organism>
<sequence length="44" mass="5148">MPDKYKNLRSYSTVFMTTVKKNVSFRTFLATDQSLLPDNDYITP</sequence>
<dbReference type="Proteomes" id="UP000184543">
    <property type="component" value="Unassembled WGS sequence"/>
</dbReference>
<evidence type="ECO:0000313" key="1">
    <source>
        <dbReference type="EMBL" id="SHK00139.1"/>
    </source>
</evidence>
<name>A0A1M6NWM0_9FLAO</name>
<accession>A0A1M6NWM0</accession>
<proteinExistence type="predicted"/>
<dbReference type="AlphaFoldDB" id="A0A1M6NWM0"/>
<reference evidence="2" key="1">
    <citation type="submission" date="2016-11" db="EMBL/GenBank/DDBJ databases">
        <authorList>
            <person name="Varghese N."/>
            <person name="Submissions S."/>
        </authorList>
    </citation>
    <scope>NUCLEOTIDE SEQUENCE [LARGE SCALE GENOMIC DNA]</scope>
    <source>
        <strain evidence="2">DSM 19858</strain>
    </source>
</reference>
<gene>
    <name evidence="1" type="ORF">SAMN04488513_1167</name>
</gene>
<dbReference type="EMBL" id="FQYU01000016">
    <property type="protein sequence ID" value="SHK00139.1"/>
    <property type="molecule type" value="Genomic_DNA"/>
</dbReference>